<dbReference type="Pfam" id="PF00486">
    <property type="entry name" value="Trans_reg_C"/>
    <property type="match status" value="1"/>
</dbReference>
<dbReference type="Proteomes" id="UP000602442">
    <property type="component" value="Unassembled WGS sequence"/>
</dbReference>
<evidence type="ECO:0000313" key="11">
    <source>
        <dbReference type="Proteomes" id="UP000602442"/>
    </source>
</evidence>
<reference evidence="10 11" key="1">
    <citation type="submission" date="2020-11" db="EMBL/GenBank/DDBJ databases">
        <title>Erythrobacter sediminis sp. nov., a marine bacterium from a tidal flat of Garorim Bay.</title>
        <authorList>
            <person name="Kim D."/>
            <person name="Yoo Y."/>
            <person name="Kim J.-J."/>
        </authorList>
    </citation>
    <scope>NUCLEOTIDE SEQUENCE [LARGE SCALE GENOMIC DNA]</scope>
    <source>
        <strain evidence="10 11">JGD-13</strain>
    </source>
</reference>
<evidence type="ECO:0000256" key="1">
    <source>
        <dbReference type="ARBA" id="ARBA00022553"/>
    </source>
</evidence>
<organism evidence="10 11">
    <name type="scientific">Aurantiacibacter sediminis</name>
    <dbReference type="NCBI Taxonomy" id="2793064"/>
    <lineage>
        <taxon>Bacteria</taxon>
        <taxon>Pseudomonadati</taxon>
        <taxon>Pseudomonadota</taxon>
        <taxon>Alphaproteobacteria</taxon>
        <taxon>Sphingomonadales</taxon>
        <taxon>Erythrobacteraceae</taxon>
        <taxon>Aurantiacibacter</taxon>
    </lineage>
</organism>
<evidence type="ECO:0000256" key="3">
    <source>
        <dbReference type="ARBA" id="ARBA00023015"/>
    </source>
</evidence>
<keyword evidence="11" id="KW-1185">Reference proteome</keyword>
<comment type="caution">
    <text evidence="10">The sequence shown here is derived from an EMBL/GenBank/DDBJ whole genome shotgun (WGS) entry which is preliminary data.</text>
</comment>
<keyword evidence="5" id="KW-0804">Transcription</keyword>
<dbReference type="SUPFAM" id="SSF46894">
    <property type="entry name" value="C-terminal effector domain of the bipartite response regulators"/>
    <property type="match status" value="1"/>
</dbReference>
<keyword evidence="3" id="KW-0805">Transcription regulation</keyword>
<dbReference type="EMBL" id="JAEANY010000001">
    <property type="protein sequence ID" value="MBH5321320.1"/>
    <property type="molecule type" value="Genomic_DNA"/>
</dbReference>
<evidence type="ECO:0000256" key="2">
    <source>
        <dbReference type="ARBA" id="ARBA00023012"/>
    </source>
</evidence>
<dbReference type="InterPro" id="IPR016032">
    <property type="entry name" value="Sig_transdc_resp-reg_C-effctor"/>
</dbReference>
<accession>A0ABS0N030</accession>
<gene>
    <name evidence="10" type="ORF">I5L03_01820</name>
</gene>
<dbReference type="Gene3D" id="6.10.250.690">
    <property type="match status" value="1"/>
</dbReference>
<evidence type="ECO:0000256" key="7">
    <source>
        <dbReference type="PROSITE-ProRule" id="PRU01091"/>
    </source>
</evidence>
<evidence type="ECO:0000256" key="4">
    <source>
        <dbReference type="ARBA" id="ARBA00023125"/>
    </source>
</evidence>
<dbReference type="InterPro" id="IPR001867">
    <property type="entry name" value="OmpR/PhoB-type_DNA-bd"/>
</dbReference>
<name>A0ABS0N030_9SPHN</name>
<keyword evidence="1 6" id="KW-0597">Phosphoprotein</keyword>
<dbReference type="Gene3D" id="3.40.50.2300">
    <property type="match status" value="1"/>
</dbReference>
<evidence type="ECO:0000256" key="5">
    <source>
        <dbReference type="ARBA" id="ARBA00023163"/>
    </source>
</evidence>
<evidence type="ECO:0000259" key="8">
    <source>
        <dbReference type="PROSITE" id="PS50110"/>
    </source>
</evidence>
<feature type="DNA-binding region" description="OmpR/PhoB-type" evidence="7">
    <location>
        <begin position="134"/>
        <end position="231"/>
    </location>
</feature>
<dbReference type="PROSITE" id="PS50110">
    <property type="entry name" value="RESPONSE_REGULATORY"/>
    <property type="match status" value="1"/>
</dbReference>
<dbReference type="Gene3D" id="1.10.10.10">
    <property type="entry name" value="Winged helix-like DNA-binding domain superfamily/Winged helix DNA-binding domain"/>
    <property type="match status" value="1"/>
</dbReference>
<dbReference type="CDD" id="cd00383">
    <property type="entry name" value="trans_reg_C"/>
    <property type="match status" value="1"/>
</dbReference>
<feature type="modified residue" description="4-aspartylphosphate" evidence="6">
    <location>
        <position position="59"/>
    </location>
</feature>
<proteinExistence type="predicted"/>
<protein>
    <submittedName>
        <fullName evidence="10">Response regulator transcription factor</fullName>
    </submittedName>
</protein>
<dbReference type="SMART" id="SM00448">
    <property type="entry name" value="REC"/>
    <property type="match status" value="1"/>
</dbReference>
<keyword evidence="4 7" id="KW-0238">DNA-binding</keyword>
<dbReference type="RefSeq" id="WP_197919998.1">
    <property type="nucleotide sequence ID" value="NZ_CAWPTA010000006.1"/>
</dbReference>
<keyword evidence="2" id="KW-0902">Two-component regulatory system</keyword>
<dbReference type="InterPro" id="IPR036388">
    <property type="entry name" value="WH-like_DNA-bd_sf"/>
</dbReference>
<sequence>MNPSSPPNLRLLLVEDDIDVAASLAQYLEARDLRIDFAYSLQDARQSLAVRTPDVIVLDVELPDGNGIDFCRQLSEQGSLPAPVLFLTARGTLEDRLAGFGAGAVDYIVKPFEPAELLARIEAVHRRPGLGPYKEVIEAGSFTLESNTGLLRRGEVHLQLKKSALLIVRSLMENAPGTVSRDQLSDRIWEGEVPDSDPLRAHIHSLRLQLRGTFDCDPVKVVRNLGYCWDGRP</sequence>
<evidence type="ECO:0000259" key="9">
    <source>
        <dbReference type="PROSITE" id="PS51755"/>
    </source>
</evidence>
<feature type="domain" description="Response regulatory" evidence="8">
    <location>
        <begin position="10"/>
        <end position="125"/>
    </location>
</feature>
<dbReference type="InterPro" id="IPR011006">
    <property type="entry name" value="CheY-like_superfamily"/>
</dbReference>
<dbReference type="PANTHER" id="PTHR48111">
    <property type="entry name" value="REGULATOR OF RPOS"/>
    <property type="match status" value="1"/>
</dbReference>
<dbReference type="InterPro" id="IPR001789">
    <property type="entry name" value="Sig_transdc_resp-reg_receiver"/>
</dbReference>
<feature type="domain" description="OmpR/PhoB-type" evidence="9">
    <location>
        <begin position="134"/>
        <end position="231"/>
    </location>
</feature>
<dbReference type="SMART" id="SM00862">
    <property type="entry name" value="Trans_reg_C"/>
    <property type="match status" value="1"/>
</dbReference>
<dbReference type="Pfam" id="PF00072">
    <property type="entry name" value="Response_reg"/>
    <property type="match status" value="1"/>
</dbReference>
<dbReference type="PROSITE" id="PS51755">
    <property type="entry name" value="OMPR_PHOB"/>
    <property type="match status" value="1"/>
</dbReference>
<evidence type="ECO:0000256" key="6">
    <source>
        <dbReference type="PROSITE-ProRule" id="PRU00169"/>
    </source>
</evidence>
<dbReference type="PANTHER" id="PTHR48111:SF22">
    <property type="entry name" value="REGULATOR OF RPOS"/>
    <property type="match status" value="1"/>
</dbReference>
<dbReference type="SUPFAM" id="SSF52172">
    <property type="entry name" value="CheY-like"/>
    <property type="match status" value="1"/>
</dbReference>
<dbReference type="InterPro" id="IPR039420">
    <property type="entry name" value="WalR-like"/>
</dbReference>
<evidence type="ECO:0000313" key="10">
    <source>
        <dbReference type="EMBL" id="MBH5321320.1"/>
    </source>
</evidence>